<dbReference type="RefSeq" id="WP_133441218.1">
    <property type="nucleotide sequence ID" value="NZ_CP034726.1"/>
</dbReference>
<dbReference type="AlphaFoldDB" id="A0A4P6ZJT0"/>
<dbReference type="KEGG" id="lji:ELX58_00400"/>
<protein>
    <submittedName>
        <fullName evidence="1">Uncharacterized protein</fullName>
    </submittedName>
</protein>
<organism evidence="1 2">
    <name type="scientific">Acetilactobacillus jinshanensis</name>
    <dbReference type="NCBI Taxonomy" id="1720083"/>
    <lineage>
        <taxon>Bacteria</taxon>
        <taxon>Bacillati</taxon>
        <taxon>Bacillota</taxon>
        <taxon>Bacilli</taxon>
        <taxon>Lactobacillales</taxon>
        <taxon>Lactobacillaceae</taxon>
        <taxon>Acetilactobacillus</taxon>
    </lineage>
</organism>
<reference evidence="2" key="1">
    <citation type="submission" date="2018-12" db="EMBL/GenBank/DDBJ databases">
        <title>A new species of lactobacillus.</title>
        <authorList>
            <person name="Jian Y."/>
            <person name="Xin L."/>
            <person name="Hong Z.J."/>
            <person name="Ming L.Z."/>
            <person name="Hong X.Z."/>
        </authorList>
    </citation>
    <scope>NUCLEOTIDE SEQUENCE [LARGE SCALE GENOMIC DNA]</scope>
    <source>
        <strain evidence="2">HSLZ-75</strain>
    </source>
</reference>
<keyword evidence="2" id="KW-1185">Reference proteome</keyword>
<dbReference type="EMBL" id="CP034726">
    <property type="protein sequence ID" value="QBP17672.1"/>
    <property type="molecule type" value="Genomic_DNA"/>
</dbReference>
<gene>
    <name evidence="1" type="ORF">ELX58_00400</name>
</gene>
<dbReference type="Proteomes" id="UP000294321">
    <property type="component" value="Chromosome"/>
</dbReference>
<sequence>MYAIMFIIKFNNIGPLSELATALIAGLSSISYFRHSYKIDSSFNIDNLRFSRLKVMFINNAKKSKCLVEFDGLIPTKHDIKFYKNFGRKRIRTIEPHIIRYDKGDSNYNESYVKYFRKFTSLDPQSCLDSIVIPISDIIKICHVDNEWYKSMVNNVIYNQKIQFIALFKDYRRKAIINLITINPKINKVQRNTYNYMISKIFSRKDLQSIILKQNREIDKNNQVTRAINMMHMFL</sequence>
<accession>A0A4P6ZJT0</accession>
<evidence type="ECO:0000313" key="2">
    <source>
        <dbReference type="Proteomes" id="UP000294321"/>
    </source>
</evidence>
<evidence type="ECO:0000313" key="1">
    <source>
        <dbReference type="EMBL" id="QBP17672.1"/>
    </source>
</evidence>
<proteinExistence type="predicted"/>
<name>A0A4P6ZJT0_9LACO</name>